<proteinExistence type="predicted"/>
<reference evidence="2 3" key="1">
    <citation type="submission" date="2022-06" db="EMBL/GenBank/DDBJ databases">
        <title>Actinoplanes abujensis sp. nov., isolated from Nigerian arid soil.</title>
        <authorList>
            <person name="Ding P."/>
        </authorList>
    </citation>
    <scope>NUCLEOTIDE SEQUENCE [LARGE SCALE GENOMIC DNA]</scope>
    <source>
        <strain evidence="3">TRM88002</strain>
    </source>
</reference>
<evidence type="ECO:0000313" key="3">
    <source>
        <dbReference type="Proteomes" id="UP001523216"/>
    </source>
</evidence>
<feature type="compositionally biased region" description="Low complexity" evidence="1">
    <location>
        <begin position="150"/>
        <end position="160"/>
    </location>
</feature>
<feature type="region of interest" description="Disordered" evidence="1">
    <location>
        <begin position="111"/>
        <end position="168"/>
    </location>
</feature>
<dbReference type="EMBL" id="JAMQOL010000019">
    <property type="protein sequence ID" value="MCM4079025.1"/>
    <property type="molecule type" value="Genomic_DNA"/>
</dbReference>
<sequence>MDDLPGMVNSLTETELLLFREAEPGNLAGLDKDGLLEVHNRIRRARDKHQKVYRRQAAARVGEVGARGRAYPKNTRSRAKAEVFEDALARVSEAVAAAARTSVEALRAERLAEARQPGNVDPPGPPRPRNETRAAQRTDRQPDHPGLPKQRASTRATGARRQARRDSR</sequence>
<name>A0ABT0XZJ2_9ACTN</name>
<protein>
    <submittedName>
        <fullName evidence="2">Uncharacterized protein</fullName>
    </submittedName>
</protein>
<evidence type="ECO:0000256" key="1">
    <source>
        <dbReference type="SAM" id="MobiDB-lite"/>
    </source>
</evidence>
<keyword evidence="3" id="KW-1185">Reference proteome</keyword>
<feature type="compositionally biased region" description="Basic and acidic residues" evidence="1">
    <location>
        <begin position="128"/>
        <end position="143"/>
    </location>
</feature>
<accession>A0ABT0XZJ2</accession>
<gene>
    <name evidence="2" type="ORF">LXN57_15745</name>
</gene>
<evidence type="ECO:0000313" key="2">
    <source>
        <dbReference type="EMBL" id="MCM4079025.1"/>
    </source>
</evidence>
<dbReference type="Proteomes" id="UP001523216">
    <property type="component" value="Unassembled WGS sequence"/>
</dbReference>
<dbReference type="RefSeq" id="WP_251798912.1">
    <property type="nucleotide sequence ID" value="NZ_JAMQOL010000019.1"/>
</dbReference>
<comment type="caution">
    <text evidence="2">The sequence shown here is derived from an EMBL/GenBank/DDBJ whole genome shotgun (WGS) entry which is preliminary data.</text>
</comment>
<organism evidence="2 3">
    <name type="scientific">Paractinoplanes hotanensis</name>
    <dbReference type="NCBI Taxonomy" id="2906497"/>
    <lineage>
        <taxon>Bacteria</taxon>
        <taxon>Bacillati</taxon>
        <taxon>Actinomycetota</taxon>
        <taxon>Actinomycetes</taxon>
        <taxon>Micromonosporales</taxon>
        <taxon>Micromonosporaceae</taxon>
        <taxon>Paractinoplanes</taxon>
    </lineage>
</organism>